<dbReference type="Proteomes" id="UP000660668">
    <property type="component" value="Unassembled WGS sequence"/>
</dbReference>
<sequence length="143" mass="15307">MKGDGVERAAARVTSSVLFVSRLDRSTEFYRDVFCCTVSIREPGAALLLAPGGFQIYLIARGLIAEHPSGGIGLQYLIWAVDSDAGLRDIAQALQDRVGRTDGYTSGGVSFLAAHDPDGIRILVAHPSPERLPRSVVGAHLYV</sequence>
<evidence type="ECO:0000313" key="3">
    <source>
        <dbReference type="Proteomes" id="UP000660668"/>
    </source>
</evidence>
<proteinExistence type="predicted"/>
<feature type="domain" description="VOC" evidence="1">
    <location>
        <begin position="12"/>
        <end position="127"/>
    </location>
</feature>
<gene>
    <name evidence="2" type="ORF">ISU10_00635</name>
</gene>
<dbReference type="InterPro" id="IPR004360">
    <property type="entry name" value="Glyas_Fos-R_dOase_dom"/>
</dbReference>
<dbReference type="InterPro" id="IPR037523">
    <property type="entry name" value="VOC_core"/>
</dbReference>
<dbReference type="Gene3D" id="3.10.180.10">
    <property type="entry name" value="2,3-Dihydroxybiphenyl 1,2-Dioxygenase, domain 1"/>
    <property type="match status" value="1"/>
</dbReference>
<evidence type="ECO:0000259" key="1">
    <source>
        <dbReference type="PROSITE" id="PS51819"/>
    </source>
</evidence>
<organism evidence="2 3">
    <name type="scientific">Nocardioides agariphilus</name>
    <dbReference type="NCBI Taxonomy" id="433664"/>
    <lineage>
        <taxon>Bacteria</taxon>
        <taxon>Bacillati</taxon>
        <taxon>Actinomycetota</taxon>
        <taxon>Actinomycetes</taxon>
        <taxon>Propionibacteriales</taxon>
        <taxon>Nocardioidaceae</taxon>
        <taxon>Nocardioides</taxon>
    </lineage>
</organism>
<dbReference type="Pfam" id="PF00903">
    <property type="entry name" value="Glyoxalase"/>
    <property type="match status" value="1"/>
</dbReference>
<evidence type="ECO:0000313" key="2">
    <source>
        <dbReference type="EMBL" id="MBF4766268.1"/>
    </source>
</evidence>
<comment type="caution">
    <text evidence="2">The sequence shown here is derived from an EMBL/GenBank/DDBJ whole genome shotgun (WGS) entry which is preliminary data.</text>
</comment>
<name>A0A930VK30_9ACTN</name>
<reference evidence="2" key="1">
    <citation type="submission" date="2020-11" db="EMBL/GenBank/DDBJ databases">
        <title>Nocardioides cynanchi sp. nov., isolated from soil of rhizosphere of Cynanchum wilfordii.</title>
        <authorList>
            <person name="Lee J.-S."/>
            <person name="Suh M.K."/>
            <person name="Kim J.-S."/>
        </authorList>
    </citation>
    <scope>NUCLEOTIDE SEQUENCE</scope>
    <source>
        <strain evidence="2">KCTC 19276</strain>
    </source>
</reference>
<dbReference type="EMBL" id="JADKPO010000001">
    <property type="protein sequence ID" value="MBF4766268.1"/>
    <property type="molecule type" value="Genomic_DNA"/>
</dbReference>
<dbReference type="PROSITE" id="PS51819">
    <property type="entry name" value="VOC"/>
    <property type="match status" value="1"/>
</dbReference>
<keyword evidence="3" id="KW-1185">Reference proteome</keyword>
<protein>
    <submittedName>
        <fullName evidence="2">VOC family protein</fullName>
    </submittedName>
</protein>
<dbReference type="CDD" id="cd06587">
    <property type="entry name" value="VOC"/>
    <property type="match status" value="1"/>
</dbReference>
<dbReference type="RefSeq" id="WP_194694421.1">
    <property type="nucleotide sequence ID" value="NZ_JADKPO010000001.1"/>
</dbReference>
<dbReference type="InterPro" id="IPR029068">
    <property type="entry name" value="Glyas_Bleomycin-R_OHBP_Dase"/>
</dbReference>
<dbReference type="AlphaFoldDB" id="A0A930VK30"/>
<dbReference type="SUPFAM" id="SSF54593">
    <property type="entry name" value="Glyoxalase/Bleomycin resistance protein/Dihydroxybiphenyl dioxygenase"/>
    <property type="match status" value="1"/>
</dbReference>
<accession>A0A930VK30</accession>